<dbReference type="Pfam" id="PF01645">
    <property type="entry name" value="Glu_synthase"/>
    <property type="match status" value="1"/>
</dbReference>
<dbReference type="PIRSF" id="PIRSF006429">
    <property type="entry name" value="GOGAT_lg_2"/>
    <property type="match status" value="1"/>
</dbReference>
<evidence type="ECO:0000259" key="3">
    <source>
        <dbReference type="Pfam" id="PF01645"/>
    </source>
</evidence>
<evidence type="ECO:0000256" key="1">
    <source>
        <dbReference type="ARBA" id="ARBA00009716"/>
    </source>
</evidence>
<organism evidence="4 5">
    <name type="scientific">Nocardioides imazamoxiresistens</name>
    <dbReference type="NCBI Taxonomy" id="3231893"/>
    <lineage>
        <taxon>Bacteria</taxon>
        <taxon>Bacillati</taxon>
        <taxon>Actinomycetota</taxon>
        <taxon>Actinomycetes</taxon>
        <taxon>Propionibacteriales</taxon>
        <taxon>Nocardioidaceae</taxon>
        <taxon>Nocardioides</taxon>
    </lineage>
</organism>
<evidence type="ECO:0000256" key="2">
    <source>
        <dbReference type="PIRNR" id="PIRNR006429"/>
    </source>
</evidence>
<proteinExistence type="inferred from homology"/>
<sequence>MRTRSLLGLGAAALGGLAAYDLTQRHHAVLRNYPVVGHARYLMERFGPELRQYVVASNDEERPFTRDQRRWVYASSKLENAYVGFGTDNDVERTVGYPIVKHRTFGVGPGTHPHSEEGVPLPGLKVLGGPRGRRHAFTPASVVNISGMSFGSLSHAAVEALDEGAARAGAWHNTGEGGLSPYHRRGADLVFQIGTAYFGCRDAQGRFDLDRLVDLVASAPVRAIEIKLSQGAKPGLGGLLPGAKVTPEIAEIRGIEVGKDCASPSRHTAFSDVDSMLDLVETIADATGLPVGIKSAVGNLDFWEELVAQMSAGDRGVDFVNVDGGEGGTGAAPLIFSDAVAYPFRIGFAEVRRRFDAAGLSDDLTFIGAGKLGIPENAVVAFALGADLVNVGREAMLALGCIQAQKCHTDRCPVGVATQDPRFVRGLDVPLKAERVANYLVSLRRDLLKVAEAVGVDHPARITVDDVDIVDGVTERRSLREVYGYVD</sequence>
<feature type="domain" description="Glutamate synthase" evidence="3">
    <location>
        <begin position="141"/>
        <end position="456"/>
    </location>
</feature>
<dbReference type="InterPro" id="IPR013785">
    <property type="entry name" value="Aldolase_TIM"/>
</dbReference>
<name>A0ABU3PY71_9ACTN</name>
<dbReference type="SUPFAM" id="SSF51395">
    <property type="entry name" value="FMN-linked oxidoreductases"/>
    <property type="match status" value="1"/>
</dbReference>
<comment type="caution">
    <text evidence="4">The sequence shown here is derived from an EMBL/GenBank/DDBJ whole genome shotgun (WGS) entry which is preliminary data.</text>
</comment>
<keyword evidence="4" id="KW-0560">Oxidoreductase</keyword>
<comment type="similarity">
    <text evidence="1 2">Belongs to the glutamate synthase family.</text>
</comment>
<dbReference type="RefSeq" id="WP_315733683.1">
    <property type="nucleotide sequence ID" value="NZ_JAVYII010000006.1"/>
</dbReference>
<dbReference type="InterPro" id="IPR024188">
    <property type="entry name" value="GltB"/>
</dbReference>
<dbReference type="PANTHER" id="PTHR43819:SF1">
    <property type="entry name" value="ARCHAEAL-TYPE GLUTAMATE SYNTHASE [NADPH]"/>
    <property type="match status" value="1"/>
</dbReference>
<dbReference type="EMBL" id="JAVYII010000006">
    <property type="protein sequence ID" value="MDT9594185.1"/>
    <property type="molecule type" value="Genomic_DNA"/>
</dbReference>
<protein>
    <submittedName>
        <fullName evidence="4">FMN-binding glutamate synthase family protein</fullName>
        <ecNumber evidence="4">1.4.-.-</ecNumber>
    </submittedName>
</protein>
<dbReference type="InterPro" id="IPR002932">
    <property type="entry name" value="Glu_synthdom"/>
</dbReference>
<dbReference type="CDD" id="cd02808">
    <property type="entry name" value="GltS_FMN"/>
    <property type="match status" value="1"/>
</dbReference>
<dbReference type="GO" id="GO:0016491">
    <property type="term" value="F:oxidoreductase activity"/>
    <property type="evidence" value="ECO:0007669"/>
    <property type="project" value="UniProtKB-KW"/>
</dbReference>
<evidence type="ECO:0000313" key="4">
    <source>
        <dbReference type="EMBL" id="MDT9594185.1"/>
    </source>
</evidence>
<dbReference type="EC" id="1.4.-.-" evidence="4"/>
<accession>A0ABU3PY71</accession>
<dbReference type="Proteomes" id="UP001268542">
    <property type="component" value="Unassembled WGS sequence"/>
</dbReference>
<reference evidence="4 5" key="1">
    <citation type="submission" date="2023-08" db="EMBL/GenBank/DDBJ databases">
        <title>Nocardioides seae sp. nov., a bacterium isolated from a soil.</title>
        <authorList>
            <person name="Wang X."/>
        </authorList>
    </citation>
    <scope>NUCLEOTIDE SEQUENCE [LARGE SCALE GENOMIC DNA]</scope>
    <source>
        <strain evidence="4 5">YZH12</strain>
    </source>
</reference>
<dbReference type="PANTHER" id="PTHR43819">
    <property type="entry name" value="ARCHAEAL-TYPE GLUTAMATE SYNTHASE [NADPH]"/>
    <property type="match status" value="1"/>
</dbReference>
<keyword evidence="5" id="KW-1185">Reference proteome</keyword>
<dbReference type="Gene3D" id="3.20.20.70">
    <property type="entry name" value="Aldolase class I"/>
    <property type="match status" value="1"/>
</dbReference>
<evidence type="ECO:0000313" key="5">
    <source>
        <dbReference type="Proteomes" id="UP001268542"/>
    </source>
</evidence>
<gene>
    <name evidence="4" type="ORF">RDV89_13970</name>
</gene>